<feature type="chain" id="PRO_5018025073" evidence="2">
    <location>
        <begin position="20"/>
        <end position="200"/>
    </location>
</feature>
<reference evidence="4" key="1">
    <citation type="journal article" date="2012" name="PLoS Negl. Trop. Dis.">
        <title>A systematically improved high quality genome and transcriptome of the human blood fluke Schistosoma mansoni.</title>
        <authorList>
            <person name="Protasio A.V."/>
            <person name="Tsai I.J."/>
            <person name="Babbage A."/>
            <person name="Nichol S."/>
            <person name="Hunt M."/>
            <person name="Aslett M.A."/>
            <person name="De Silva N."/>
            <person name="Velarde G.S."/>
            <person name="Anderson T.J."/>
            <person name="Clark R.C."/>
            <person name="Davidson C."/>
            <person name="Dillon G.P."/>
            <person name="Holroyd N.E."/>
            <person name="LoVerde P.T."/>
            <person name="Lloyd C."/>
            <person name="McQuillan J."/>
            <person name="Oliveira G."/>
            <person name="Otto T.D."/>
            <person name="Parker-Manuel S.J."/>
            <person name="Quail M.A."/>
            <person name="Wilson R.A."/>
            <person name="Zerlotini A."/>
            <person name="Dunne D.W."/>
            <person name="Berriman M."/>
        </authorList>
    </citation>
    <scope>NUCLEOTIDE SEQUENCE [LARGE SCALE GENOMIC DNA]</scope>
    <source>
        <strain evidence="4">Puerto Rican</strain>
    </source>
</reference>
<evidence type="ECO:0000256" key="2">
    <source>
        <dbReference type="SAM" id="SignalP"/>
    </source>
</evidence>
<accession>A0A3Q0KDS9</accession>
<dbReference type="PROSITE" id="PS50015">
    <property type="entry name" value="SAP_B"/>
    <property type="match status" value="1"/>
</dbReference>
<feature type="signal peptide" evidence="2">
    <location>
        <begin position="1"/>
        <end position="19"/>
    </location>
</feature>
<evidence type="ECO:0000256" key="1">
    <source>
        <dbReference type="ARBA" id="ARBA00023157"/>
    </source>
</evidence>
<evidence type="ECO:0000259" key="3">
    <source>
        <dbReference type="PROSITE" id="PS50015"/>
    </source>
</evidence>
<keyword evidence="4" id="KW-1185">Reference proteome</keyword>
<dbReference type="InterPro" id="IPR008139">
    <property type="entry name" value="SaposinB_dom"/>
</dbReference>
<dbReference type="SMART" id="SM00741">
    <property type="entry name" value="SapB"/>
    <property type="match status" value="1"/>
</dbReference>
<evidence type="ECO:0000313" key="5">
    <source>
        <dbReference type="WBParaSite" id="Smp_028870.1"/>
    </source>
</evidence>
<keyword evidence="1" id="KW-1015">Disulfide bond</keyword>
<dbReference type="AlphaFoldDB" id="A0A3Q0KDS9"/>
<dbReference type="Proteomes" id="UP000008854">
    <property type="component" value="Unassembled WGS sequence"/>
</dbReference>
<dbReference type="InParanoid" id="A0A3Q0KDS9"/>
<organism evidence="4 5">
    <name type="scientific">Schistosoma mansoni</name>
    <name type="common">Blood fluke</name>
    <dbReference type="NCBI Taxonomy" id="6183"/>
    <lineage>
        <taxon>Eukaryota</taxon>
        <taxon>Metazoa</taxon>
        <taxon>Spiralia</taxon>
        <taxon>Lophotrochozoa</taxon>
        <taxon>Platyhelminthes</taxon>
        <taxon>Trematoda</taxon>
        <taxon>Digenea</taxon>
        <taxon>Strigeidida</taxon>
        <taxon>Schistosomatoidea</taxon>
        <taxon>Schistosomatidae</taxon>
        <taxon>Schistosoma</taxon>
    </lineage>
</organism>
<reference evidence="5" key="2">
    <citation type="submission" date="2018-12" db="UniProtKB">
        <authorList>
            <consortium name="WormBaseParasite"/>
        </authorList>
    </citation>
    <scope>IDENTIFICATION</scope>
    <source>
        <strain evidence="5">Puerto Rican</strain>
    </source>
</reference>
<evidence type="ECO:0000313" key="4">
    <source>
        <dbReference type="Proteomes" id="UP000008854"/>
    </source>
</evidence>
<dbReference type="Gene3D" id="1.10.225.10">
    <property type="entry name" value="Saposin-like"/>
    <property type="match status" value="1"/>
</dbReference>
<dbReference type="InterPro" id="IPR011001">
    <property type="entry name" value="Saposin-like"/>
</dbReference>
<sequence>MKPLCILCLLISLIFYVNSIMEDSIHQLQLQKDLRRRSQPNLYQCIACRSGVGQAKNIILSSSTNKSISDRIQNLCMRTGPFNTSCQMFAYELSSNILNTIQKVVPQKLCATFDFCYDPPEISVCEYCLKSGLLIKSILLSENFVSELYNNTLNMCNTQPNHSLICGPFLHDLFVAVTLSFNKQFLIQRFCQNAGFCSEA</sequence>
<name>A0A3Q0KDS9_SCHMA</name>
<keyword evidence="2" id="KW-0732">Signal</keyword>
<dbReference type="SUPFAM" id="SSF47862">
    <property type="entry name" value="Saposin"/>
    <property type="match status" value="1"/>
</dbReference>
<protein>
    <submittedName>
        <fullName evidence="5">Saposin B-type domain-containing protein</fullName>
    </submittedName>
</protein>
<proteinExistence type="predicted"/>
<dbReference type="WBParaSite" id="Smp_028870.1">
    <property type="protein sequence ID" value="Smp_028870.1"/>
    <property type="gene ID" value="Smp_028870"/>
</dbReference>
<feature type="domain" description="Saposin B-type" evidence="3">
    <location>
        <begin position="41"/>
        <end position="120"/>
    </location>
</feature>